<dbReference type="RefSeq" id="WP_206641762.1">
    <property type="nucleotide sequence ID" value="NZ_SAUN01000001.1"/>
</dbReference>
<evidence type="ECO:0000256" key="1">
    <source>
        <dbReference type="ARBA" id="ARBA00023002"/>
    </source>
</evidence>
<proteinExistence type="predicted"/>
<dbReference type="PROSITE" id="PS51387">
    <property type="entry name" value="FAD_PCMH"/>
    <property type="match status" value="1"/>
</dbReference>
<organism evidence="3 4">
    <name type="scientific">Nonomuraea polychroma</name>
    <dbReference type="NCBI Taxonomy" id="46176"/>
    <lineage>
        <taxon>Bacteria</taxon>
        <taxon>Bacillati</taxon>
        <taxon>Actinomycetota</taxon>
        <taxon>Actinomycetes</taxon>
        <taxon>Streptosporangiales</taxon>
        <taxon>Streptosporangiaceae</taxon>
        <taxon>Nonomuraea</taxon>
    </lineage>
</organism>
<keyword evidence="1" id="KW-0560">Oxidoreductase</keyword>
<dbReference type="InterPro" id="IPR051914">
    <property type="entry name" value="FAD-linked_OxidoTrans_Type4"/>
</dbReference>
<dbReference type="GO" id="GO:0071949">
    <property type="term" value="F:FAD binding"/>
    <property type="evidence" value="ECO:0007669"/>
    <property type="project" value="InterPro"/>
</dbReference>
<dbReference type="PANTHER" id="PTHR42934:SF2">
    <property type="entry name" value="GLYCOLATE OXIDASE SUBUNIT GLCD"/>
    <property type="match status" value="1"/>
</dbReference>
<sequence>MTTPNTPNAGAPANVVSPMLVDALREIVGSEHVRTAPADLIPYARDATPLFKGSPDIVVFTRTAEQVARVLATATANRVPVTPRGAGSNLCAGTVPLRGGIVLALTRMTDILEVSKAELLARVQPGVPTANARRGVRRSRGDP</sequence>
<dbReference type="InterPro" id="IPR036318">
    <property type="entry name" value="FAD-bd_PCMH-like_sf"/>
</dbReference>
<dbReference type="EMBL" id="SAUN01000001">
    <property type="protein sequence ID" value="RVX43917.1"/>
    <property type="molecule type" value="Genomic_DNA"/>
</dbReference>
<keyword evidence="4" id="KW-1185">Reference proteome</keyword>
<dbReference type="InterPro" id="IPR006094">
    <property type="entry name" value="Oxid_FAD_bind_N"/>
</dbReference>
<evidence type="ECO:0000313" key="3">
    <source>
        <dbReference type="EMBL" id="RVX43917.1"/>
    </source>
</evidence>
<accession>A0A438MDZ0</accession>
<dbReference type="Proteomes" id="UP000284824">
    <property type="component" value="Unassembled WGS sequence"/>
</dbReference>
<feature type="domain" description="FAD-binding PCMH-type" evidence="2">
    <location>
        <begin position="51"/>
        <end position="143"/>
    </location>
</feature>
<dbReference type="Gene3D" id="3.30.43.10">
    <property type="entry name" value="Uridine Diphospho-n-acetylenolpyruvylglucosamine Reductase, domain 2"/>
    <property type="match status" value="1"/>
</dbReference>
<dbReference type="InterPro" id="IPR016166">
    <property type="entry name" value="FAD-bd_PCMH"/>
</dbReference>
<protein>
    <submittedName>
        <fullName evidence="3">FAD binding domain-containing protein</fullName>
    </submittedName>
</protein>
<dbReference type="GO" id="GO:0016491">
    <property type="term" value="F:oxidoreductase activity"/>
    <property type="evidence" value="ECO:0007669"/>
    <property type="project" value="UniProtKB-KW"/>
</dbReference>
<gene>
    <name evidence="3" type="ORF">EDD27_6627</name>
</gene>
<reference evidence="3 4" key="1">
    <citation type="submission" date="2019-01" db="EMBL/GenBank/DDBJ databases">
        <title>Sequencing the genomes of 1000 actinobacteria strains.</title>
        <authorList>
            <person name="Klenk H.-P."/>
        </authorList>
    </citation>
    <scope>NUCLEOTIDE SEQUENCE [LARGE SCALE GENOMIC DNA]</scope>
    <source>
        <strain evidence="3 4">DSM 43925</strain>
    </source>
</reference>
<dbReference type="PANTHER" id="PTHR42934">
    <property type="entry name" value="GLYCOLATE OXIDASE SUBUNIT GLCD"/>
    <property type="match status" value="1"/>
</dbReference>
<evidence type="ECO:0000259" key="2">
    <source>
        <dbReference type="PROSITE" id="PS51387"/>
    </source>
</evidence>
<dbReference type="Pfam" id="PF01565">
    <property type="entry name" value="FAD_binding_4"/>
    <property type="match status" value="1"/>
</dbReference>
<dbReference type="InterPro" id="IPR016167">
    <property type="entry name" value="FAD-bd_PCMH_sub1"/>
</dbReference>
<evidence type="ECO:0000313" key="4">
    <source>
        <dbReference type="Proteomes" id="UP000284824"/>
    </source>
</evidence>
<dbReference type="AlphaFoldDB" id="A0A438MDZ0"/>
<name>A0A438MDZ0_9ACTN</name>
<comment type="caution">
    <text evidence="3">The sequence shown here is derived from an EMBL/GenBank/DDBJ whole genome shotgun (WGS) entry which is preliminary data.</text>
</comment>
<dbReference type="SUPFAM" id="SSF56176">
    <property type="entry name" value="FAD-binding/transporter-associated domain-like"/>
    <property type="match status" value="1"/>
</dbReference>